<evidence type="ECO:0000256" key="1">
    <source>
        <dbReference type="SAM" id="Phobius"/>
    </source>
</evidence>
<keyword evidence="1" id="KW-0812">Transmembrane</keyword>
<name>A0A1H0RY46_9ACTN</name>
<feature type="transmembrane region" description="Helical" evidence="1">
    <location>
        <begin position="90"/>
        <end position="111"/>
    </location>
</feature>
<keyword evidence="3" id="KW-1185">Reference proteome</keyword>
<gene>
    <name evidence="2" type="ORF">SAMN04515671_3802</name>
</gene>
<dbReference type="STRING" id="1090615.SAMN04515671_3802"/>
<dbReference type="Proteomes" id="UP000198741">
    <property type="component" value="Chromosome I"/>
</dbReference>
<dbReference type="PANTHER" id="PTHR37305">
    <property type="entry name" value="INTEGRAL MEMBRANE PROTEIN-RELATED"/>
    <property type="match status" value="1"/>
</dbReference>
<dbReference type="RefSeq" id="WP_090478957.1">
    <property type="nucleotide sequence ID" value="NZ_LT629710.1"/>
</dbReference>
<sequence>MSTVTTAPDATRAPSTAEKSELAVTFPRVVRSEWIKLRSVRSIVITLLASAVVMIGIGVLAASVKAGNLTTAGTNRPGGGSGLGSDSTGISLAGVQLAQLIVAIVGVLLVTSEYSTGSIRGTLAAVPKRWPVLAAKVAVFGGVTFIVELVAVFIAFFAGQAILGSKGVSLGDAGVLQAVIGAAVYLTGTGLLGVALGFLLRSTASGIAVAVAAFFLLPGILGLFSTRIQDDIRPYLPSSAGTSLTSVTHSVQYLNYWPALLLLVAYVVVLGGAALLRMIRSDAN</sequence>
<organism evidence="2 3">
    <name type="scientific">Nakamurella panacisegetis</name>
    <dbReference type="NCBI Taxonomy" id="1090615"/>
    <lineage>
        <taxon>Bacteria</taxon>
        <taxon>Bacillati</taxon>
        <taxon>Actinomycetota</taxon>
        <taxon>Actinomycetes</taxon>
        <taxon>Nakamurellales</taxon>
        <taxon>Nakamurellaceae</taxon>
        <taxon>Nakamurella</taxon>
    </lineage>
</organism>
<dbReference type="OrthoDB" id="3297477at2"/>
<keyword evidence="1" id="KW-1133">Transmembrane helix</keyword>
<feature type="transmembrane region" description="Helical" evidence="1">
    <location>
        <begin position="132"/>
        <end position="158"/>
    </location>
</feature>
<proteinExistence type="predicted"/>
<evidence type="ECO:0000313" key="3">
    <source>
        <dbReference type="Proteomes" id="UP000198741"/>
    </source>
</evidence>
<accession>A0A1H0RY46</accession>
<dbReference type="AlphaFoldDB" id="A0A1H0RY46"/>
<keyword evidence="1" id="KW-0472">Membrane</keyword>
<protein>
    <submittedName>
        <fullName evidence="2">ABC-2 family transporter protein</fullName>
    </submittedName>
</protein>
<feature type="transmembrane region" description="Helical" evidence="1">
    <location>
        <begin position="207"/>
        <end position="228"/>
    </location>
</feature>
<reference evidence="2 3" key="1">
    <citation type="submission" date="2016-10" db="EMBL/GenBank/DDBJ databases">
        <authorList>
            <person name="de Groot N.N."/>
        </authorList>
    </citation>
    <scope>NUCLEOTIDE SEQUENCE [LARGE SCALE GENOMIC DNA]</scope>
    <source>
        <strain evidence="3">P4-7,KCTC 19426,CECT 7604</strain>
    </source>
</reference>
<dbReference type="PANTHER" id="PTHR37305:SF1">
    <property type="entry name" value="MEMBRANE PROTEIN"/>
    <property type="match status" value="1"/>
</dbReference>
<feature type="transmembrane region" description="Helical" evidence="1">
    <location>
        <begin position="256"/>
        <end position="276"/>
    </location>
</feature>
<evidence type="ECO:0000313" key="2">
    <source>
        <dbReference type="EMBL" id="SDP34305.1"/>
    </source>
</evidence>
<feature type="transmembrane region" description="Helical" evidence="1">
    <location>
        <begin position="178"/>
        <end position="200"/>
    </location>
</feature>
<feature type="transmembrane region" description="Helical" evidence="1">
    <location>
        <begin position="43"/>
        <end position="64"/>
    </location>
</feature>
<dbReference type="EMBL" id="LT629710">
    <property type="protein sequence ID" value="SDP34305.1"/>
    <property type="molecule type" value="Genomic_DNA"/>
</dbReference>